<dbReference type="EMBL" id="GGFJ01012565">
    <property type="protein sequence ID" value="MBW61706.1"/>
    <property type="molecule type" value="Transcribed_RNA"/>
</dbReference>
<feature type="chain" id="PRO_5014779227" evidence="1">
    <location>
        <begin position="20"/>
        <end position="100"/>
    </location>
</feature>
<evidence type="ECO:0000256" key="1">
    <source>
        <dbReference type="SAM" id="SignalP"/>
    </source>
</evidence>
<evidence type="ECO:0000313" key="2">
    <source>
        <dbReference type="EMBL" id="MBW61706.1"/>
    </source>
</evidence>
<organism evidence="2">
    <name type="scientific">Anopheles marajoara</name>
    <dbReference type="NCBI Taxonomy" id="58244"/>
    <lineage>
        <taxon>Eukaryota</taxon>
        <taxon>Metazoa</taxon>
        <taxon>Ecdysozoa</taxon>
        <taxon>Arthropoda</taxon>
        <taxon>Hexapoda</taxon>
        <taxon>Insecta</taxon>
        <taxon>Pterygota</taxon>
        <taxon>Neoptera</taxon>
        <taxon>Endopterygota</taxon>
        <taxon>Diptera</taxon>
        <taxon>Nematocera</taxon>
        <taxon>Culicoidea</taxon>
        <taxon>Culicidae</taxon>
        <taxon>Anophelinae</taxon>
        <taxon>Anopheles</taxon>
    </lineage>
</organism>
<dbReference type="AlphaFoldDB" id="A0A2M4C8N0"/>
<keyword evidence="1" id="KW-0732">Signal</keyword>
<feature type="signal peptide" evidence="1">
    <location>
        <begin position="1"/>
        <end position="19"/>
    </location>
</feature>
<accession>A0A2M4C8N0</accession>
<name>A0A2M4C8N0_9DIPT</name>
<sequence length="100" mass="10782">MRLLLFLLLLLLLLRAAQHSRCADGHKIMGAARRTGPQQPESLVFRPLLCSSANGAAAALRPGQAACVSYPSCASVFTTRVRRCRVIAAQHTGIREKGVN</sequence>
<reference evidence="2" key="1">
    <citation type="submission" date="2018-01" db="EMBL/GenBank/DDBJ databases">
        <title>An insight into the sialome of Amazonian anophelines.</title>
        <authorList>
            <person name="Ribeiro J.M."/>
            <person name="Scarpassa V."/>
            <person name="Calvo E."/>
        </authorList>
    </citation>
    <scope>NUCLEOTIDE SEQUENCE</scope>
    <source>
        <tissue evidence="2">Salivary glands</tissue>
    </source>
</reference>
<proteinExistence type="predicted"/>
<protein>
    <submittedName>
        <fullName evidence="2">Putative secreted protein</fullName>
    </submittedName>
</protein>